<organism evidence="1">
    <name type="scientific">Blueberry virus A</name>
    <dbReference type="NCBI Taxonomy" id="1206566"/>
    <lineage>
        <taxon>Viruses</taxon>
        <taxon>Riboviria</taxon>
        <taxon>Orthornavirae</taxon>
        <taxon>Kitrinoviricota</taxon>
        <taxon>Alsuviricetes</taxon>
        <taxon>Martellivirales</taxon>
        <taxon>Closteroviridae</taxon>
        <taxon>Bluvavirus</taxon>
        <taxon>Bluvavirus vaccinii</taxon>
    </lineage>
</organism>
<evidence type="ECO:0000313" key="1">
    <source>
        <dbReference type="EMBL" id="QYU71608.1"/>
    </source>
</evidence>
<dbReference type="InterPro" id="IPR004909">
    <property type="entry name" value="Vir_Hsp90"/>
</dbReference>
<proteinExistence type="predicted"/>
<protein>
    <submittedName>
        <fullName evidence="1">Coat protein-like</fullName>
    </submittedName>
</protein>
<accession>A0A8G0Q6U0</accession>
<dbReference type="GO" id="GO:0019028">
    <property type="term" value="C:viral capsid"/>
    <property type="evidence" value="ECO:0007669"/>
    <property type="project" value="UniProtKB-KW"/>
</dbReference>
<sequence>MALNMRDEIARTVRAYSKGFFFECLLGDKEWETPYATAKRWLNAERQSICGSFRYSSSVNFQLYSYREILSIMSVLHNGEEALEEYLMVYTYAKKKSFHTPTNYDIEMILRGFLERGACDDRLDSTDVMCRKHTLKKYNLQNVEMDEMAQHLAALSRALNTTVTRGSVANVCTGETSEVKFDYVEASNLVGDFIYLITSHFLSRYQDEKSVSKNVNAGWAITSLARSLLRRADSAFSSARKLFNPETLYPTSLTLMGGLWLVFDGCEMADYNYDSRYAFFESKLPFLSKLLALYDADFETVAMDDLCLNITVSDLIFEHTRPTLTLFKDVSDGGEKLRANVLDSESVVKLLLNLERICHLEWDQSLINKSPMLAFMIVVWYYAIYGTSVTRVESRPPIFEVSIGDESYSIPFESIDHLFDTLQLRDSYFNRKYNVRRSFFGLFHEQFMVFKNTFGIQLPEKWWHSRIKCDDDNLNVDWIKSVKARNPRQSKLKSIILNGNTYFHDYTFGSLGE</sequence>
<dbReference type="Pfam" id="PF03225">
    <property type="entry name" value="Viral_Hsp90"/>
    <property type="match status" value="1"/>
</dbReference>
<keyword evidence="1" id="KW-0946">Virion</keyword>
<keyword evidence="1" id="KW-0167">Capsid protein</keyword>
<reference evidence="1" key="1">
    <citation type="submission" date="2020-06" db="EMBL/GenBank/DDBJ databases">
        <title>High-throughput sequencing of viruses and non-viral vascular-limited pathogens in blueberry (Vaccinium corymbosum) in Ohio.</title>
        <authorList>
            <person name="Massawe D.P."/>
            <person name="Miller S.A."/>
            <person name="Paul P.A."/>
            <person name="Ivey M.L.L."/>
        </authorList>
    </citation>
    <scope>NUCLEOTIDE SEQUENCE</scope>
    <source>
        <strain evidence="1">BVA-OH19</strain>
    </source>
</reference>
<name>A0A8G0Q6U0_9CLOS</name>
<dbReference type="EMBL" id="MT599681">
    <property type="protein sequence ID" value="QYU71608.1"/>
    <property type="molecule type" value="Genomic_RNA"/>
</dbReference>